<dbReference type="InterPro" id="IPR051128">
    <property type="entry name" value="EgtD_Methyltrsf_superfamily"/>
</dbReference>
<dbReference type="Proteomes" id="UP000015241">
    <property type="component" value="Unassembled WGS sequence"/>
</dbReference>
<evidence type="ECO:0000256" key="8">
    <source>
        <dbReference type="ARBA" id="ARBA00049425"/>
    </source>
</evidence>
<dbReference type="GO" id="GO:0009820">
    <property type="term" value="P:alkaloid metabolic process"/>
    <property type="evidence" value="ECO:0007669"/>
    <property type="project" value="UniProtKB-KW"/>
</dbReference>
<dbReference type="PANTHER" id="PTHR43397:SF1">
    <property type="entry name" value="ERGOTHIONEINE BIOSYNTHESIS PROTEIN 1"/>
    <property type="match status" value="1"/>
</dbReference>
<dbReference type="InterPro" id="IPR019257">
    <property type="entry name" value="MeTrfase_dom"/>
</dbReference>
<dbReference type="HOGENOM" id="CLU_049766_0_2_1"/>
<protein>
    <recommendedName>
        <fullName evidence="7">4-dimethylallyltryptophan N-methyltransferase</fullName>
        <ecNumber evidence="7">2.1.1.261</ecNumber>
    </recommendedName>
</protein>
<gene>
    <name evidence="10" type="ORF">FOMPIDRAFT_1148476</name>
</gene>
<keyword evidence="11" id="KW-1185">Reference proteome</keyword>
<dbReference type="InParanoid" id="S8E1F9"/>
<evidence type="ECO:0000256" key="3">
    <source>
        <dbReference type="ARBA" id="ARBA00011738"/>
    </source>
</evidence>
<feature type="non-terminal residue" evidence="10">
    <location>
        <position position="373"/>
    </location>
</feature>
<evidence type="ECO:0000313" key="10">
    <source>
        <dbReference type="EMBL" id="EPS98622.1"/>
    </source>
</evidence>
<dbReference type="InterPro" id="IPR017804">
    <property type="entry name" value="MeTrfase_EgtD-like"/>
</dbReference>
<dbReference type="AlphaFoldDB" id="S8E1F9"/>
<evidence type="ECO:0000259" key="9">
    <source>
        <dbReference type="Pfam" id="PF10017"/>
    </source>
</evidence>
<dbReference type="Gene3D" id="3.40.50.150">
    <property type="entry name" value="Vaccinia Virus protein VP39"/>
    <property type="match status" value="1"/>
</dbReference>
<dbReference type="STRING" id="743788.S8E1F9"/>
<dbReference type="InterPro" id="IPR017805">
    <property type="entry name" value="SAM_MeTrfase_EasF-type_put"/>
</dbReference>
<comment type="subunit">
    <text evidence="3">Homodimer.</text>
</comment>
<comment type="catalytic activity">
    <reaction evidence="8">
        <text>4-(3-methylbut-2-enyl)-L-tryptophan + S-adenosyl-L-methionine = 4-(3-methylbut-2-enyl)-L-abrine + S-adenosyl-L-homocysteine + H(+)</text>
        <dbReference type="Rhea" id="RHEA:34435"/>
        <dbReference type="ChEBI" id="CHEBI:15378"/>
        <dbReference type="ChEBI" id="CHEBI:57856"/>
        <dbReference type="ChEBI" id="CHEBI:58209"/>
        <dbReference type="ChEBI" id="CHEBI:59789"/>
        <dbReference type="ChEBI" id="CHEBI:67248"/>
        <dbReference type="EC" id="2.1.1.261"/>
    </reaction>
</comment>
<evidence type="ECO:0000256" key="7">
    <source>
        <dbReference type="ARBA" id="ARBA00039094"/>
    </source>
</evidence>
<dbReference type="PANTHER" id="PTHR43397">
    <property type="entry name" value="ERGOTHIONEINE BIOSYNTHESIS PROTEIN 1"/>
    <property type="match status" value="1"/>
</dbReference>
<keyword evidence="4" id="KW-0017">Alkaloid metabolism</keyword>
<dbReference type="NCBIfam" id="TIGR03439">
    <property type="entry name" value="methyl_EasF"/>
    <property type="match status" value="1"/>
</dbReference>
<dbReference type="GO" id="GO:0008168">
    <property type="term" value="F:methyltransferase activity"/>
    <property type="evidence" value="ECO:0007669"/>
    <property type="project" value="UniProtKB-KW"/>
</dbReference>
<evidence type="ECO:0000313" key="11">
    <source>
        <dbReference type="Proteomes" id="UP000015241"/>
    </source>
</evidence>
<comment type="similarity">
    <text evidence="2">Belongs to the methyltransferase superfamily.</text>
</comment>
<dbReference type="OrthoDB" id="659at2759"/>
<feature type="domain" description="Histidine-specific methyltransferase SAM-dependent" evidence="9">
    <location>
        <begin position="27"/>
        <end position="372"/>
    </location>
</feature>
<comment type="pathway">
    <text evidence="1">Alkaloid biosynthesis; ergot alkaloid biosynthesis.</text>
</comment>
<evidence type="ECO:0000256" key="6">
    <source>
        <dbReference type="ARBA" id="ARBA00022679"/>
    </source>
</evidence>
<evidence type="ECO:0000256" key="4">
    <source>
        <dbReference type="ARBA" id="ARBA00022589"/>
    </source>
</evidence>
<dbReference type="InterPro" id="IPR029063">
    <property type="entry name" value="SAM-dependent_MTases_sf"/>
</dbReference>
<reference evidence="10 11" key="1">
    <citation type="journal article" date="2012" name="Science">
        <title>The Paleozoic origin of enzymatic lignin decomposition reconstructed from 31 fungal genomes.</title>
        <authorList>
            <person name="Floudas D."/>
            <person name="Binder M."/>
            <person name="Riley R."/>
            <person name="Barry K."/>
            <person name="Blanchette R.A."/>
            <person name="Henrissat B."/>
            <person name="Martinez A.T."/>
            <person name="Otillar R."/>
            <person name="Spatafora J.W."/>
            <person name="Yadav J.S."/>
            <person name="Aerts A."/>
            <person name="Benoit I."/>
            <person name="Boyd A."/>
            <person name="Carlson A."/>
            <person name="Copeland A."/>
            <person name="Coutinho P.M."/>
            <person name="de Vries R.P."/>
            <person name="Ferreira P."/>
            <person name="Findley K."/>
            <person name="Foster B."/>
            <person name="Gaskell J."/>
            <person name="Glotzer D."/>
            <person name="Gorecki P."/>
            <person name="Heitman J."/>
            <person name="Hesse C."/>
            <person name="Hori C."/>
            <person name="Igarashi K."/>
            <person name="Jurgens J.A."/>
            <person name="Kallen N."/>
            <person name="Kersten P."/>
            <person name="Kohler A."/>
            <person name="Kuees U."/>
            <person name="Kumar T.K.A."/>
            <person name="Kuo A."/>
            <person name="LaButti K."/>
            <person name="Larrondo L.F."/>
            <person name="Lindquist E."/>
            <person name="Ling A."/>
            <person name="Lombard V."/>
            <person name="Lucas S."/>
            <person name="Lundell T."/>
            <person name="Martin R."/>
            <person name="McLaughlin D.J."/>
            <person name="Morgenstern I."/>
            <person name="Morin E."/>
            <person name="Murat C."/>
            <person name="Nagy L.G."/>
            <person name="Nolan M."/>
            <person name="Ohm R.A."/>
            <person name="Patyshakuliyeva A."/>
            <person name="Rokas A."/>
            <person name="Ruiz-Duenas F.J."/>
            <person name="Sabat G."/>
            <person name="Salamov A."/>
            <person name="Samejima M."/>
            <person name="Schmutz J."/>
            <person name="Slot J.C."/>
            <person name="St John F."/>
            <person name="Stenlid J."/>
            <person name="Sun H."/>
            <person name="Sun S."/>
            <person name="Syed K."/>
            <person name="Tsang A."/>
            <person name="Wiebenga A."/>
            <person name="Young D."/>
            <person name="Pisabarro A."/>
            <person name="Eastwood D.C."/>
            <person name="Martin F."/>
            <person name="Cullen D."/>
            <person name="Grigoriev I.V."/>
            <person name="Hibbett D.S."/>
        </authorList>
    </citation>
    <scope>NUCLEOTIDE SEQUENCE</scope>
    <source>
        <strain evidence="11">FP-58527</strain>
    </source>
</reference>
<dbReference type="eggNOG" id="ENOG502QS9T">
    <property type="taxonomic scope" value="Eukaryota"/>
</dbReference>
<organism evidence="10 11">
    <name type="scientific">Fomitopsis schrenkii</name>
    <name type="common">Brown rot fungus</name>
    <dbReference type="NCBI Taxonomy" id="2126942"/>
    <lineage>
        <taxon>Eukaryota</taxon>
        <taxon>Fungi</taxon>
        <taxon>Dikarya</taxon>
        <taxon>Basidiomycota</taxon>
        <taxon>Agaricomycotina</taxon>
        <taxon>Agaricomycetes</taxon>
        <taxon>Polyporales</taxon>
        <taxon>Fomitopsis</taxon>
    </lineage>
</organism>
<evidence type="ECO:0000256" key="1">
    <source>
        <dbReference type="ARBA" id="ARBA00005107"/>
    </source>
</evidence>
<dbReference type="PIRSF" id="PIRSF018005">
    <property type="entry name" value="UCP018005"/>
    <property type="match status" value="1"/>
</dbReference>
<keyword evidence="5" id="KW-0489">Methyltransferase</keyword>
<dbReference type="EC" id="2.1.1.261" evidence="7"/>
<sequence length="373" mass="41496">MASIPSDVHIIDIRAKRNRANDGPNLRDQIAAGLSKPTGQKTLPSILVYDERGLRLFDDISQKAPEYYLFPAEESILRRHGEDIAQAMLMHAVEEGNIPGGGTLVELGAGALRKTSLILLALAGLVSPSSLSPITYYALDLEERELVRTLKELNASAVGRQLQGRIPTRGLCGTYEEGFEFIPDQLTPRTSHNDRGRATSDEHLPLHLLFLGSSLGNFSRDDEAKFLRSLPLRVGCGDTLLLGLDRDNDPTVIEMAYNDPDGVNRAFVMNGLRNAGRVLGDEDLFADGKWAHVGKYNTEERRHEASVQCLEQQTIAAPIGDTFSFESDELIRIANSHKHSDIDSQRLFRAANLQPIRRWTDSAQRYSLWLLER</sequence>
<evidence type="ECO:0000256" key="2">
    <source>
        <dbReference type="ARBA" id="ARBA00008361"/>
    </source>
</evidence>
<accession>S8E1F9</accession>
<keyword evidence="6" id="KW-0808">Transferase</keyword>
<evidence type="ECO:0000256" key="5">
    <source>
        <dbReference type="ARBA" id="ARBA00022603"/>
    </source>
</evidence>
<dbReference type="EMBL" id="KE504163">
    <property type="protein sequence ID" value="EPS98622.1"/>
    <property type="molecule type" value="Genomic_DNA"/>
</dbReference>
<dbReference type="GO" id="GO:0032259">
    <property type="term" value="P:methylation"/>
    <property type="evidence" value="ECO:0007669"/>
    <property type="project" value="UniProtKB-KW"/>
</dbReference>
<proteinExistence type="inferred from homology"/>
<dbReference type="Pfam" id="PF10017">
    <property type="entry name" value="Methyltransf_33"/>
    <property type="match status" value="1"/>
</dbReference>
<name>S8E1F9_FOMSC</name>